<evidence type="ECO:0000313" key="1">
    <source>
        <dbReference type="EMBL" id="OMD02657.1"/>
    </source>
</evidence>
<evidence type="ECO:0000313" key="2">
    <source>
        <dbReference type="Proteomes" id="UP000187158"/>
    </source>
</evidence>
<name>A0ABX3GD35_9BACL</name>
<dbReference type="EMBL" id="MPVP01000525">
    <property type="protein sequence ID" value="OMD02657.1"/>
    <property type="molecule type" value="Genomic_DNA"/>
</dbReference>
<gene>
    <name evidence="1" type="ORF">BSO21_32340</name>
</gene>
<dbReference type="Proteomes" id="UP000187158">
    <property type="component" value="Unassembled WGS sequence"/>
</dbReference>
<sequence length="99" mass="11779">MILIDAEYDNKGYCLVINEDLKNLLSQNGISPIESGISHYINSKYWKYQTQLTSEQLDGMFNKHSKDELVRDLNKLNEIISQWNDAKYNDKYNLKRWEM</sequence>
<proteinExistence type="predicted"/>
<protein>
    <submittedName>
        <fullName evidence="1">Uncharacterized protein</fullName>
    </submittedName>
</protein>
<keyword evidence="2" id="KW-1185">Reference proteome</keyword>
<reference evidence="1 2" key="1">
    <citation type="submission" date="2016-11" db="EMBL/GenBank/DDBJ databases">
        <title>Paenibacillus species isolates.</title>
        <authorList>
            <person name="Beno S.M."/>
        </authorList>
    </citation>
    <scope>NUCLEOTIDE SEQUENCE [LARGE SCALE GENOMIC DNA]</scope>
    <source>
        <strain evidence="1 2">FSL H7-0433</strain>
    </source>
</reference>
<comment type="caution">
    <text evidence="1">The sequence shown here is derived from an EMBL/GenBank/DDBJ whole genome shotgun (WGS) entry which is preliminary data.</text>
</comment>
<organism evidence="1 2">
    <name type="scientific">Paenibacillus odorifer</name>
    <dbReference type="NCBI Taxonomy" id="189426"/>
    <lineage>
        <taxon>Bacteria</taxon>
        <taxon>Bacillati</taxon>
        <taxon>Bacillota</taxon>
        <taxon>Bacilli</taxon>
        <taxon>Bacillales</taxon>
        <taxon>Paenibacillaceae</taxon>
        <taxon>Paenibacillus</taxon>
    </lineage>
</organism>
<accession>A0ABX3GD35</accession>